<dbReference type="InterPro" id="IPR010060">
    <property type="entry name" value="NRPS_synth"/>
</dbReference>
<dbReference type="Gene3D" id="3.30.559.30">
    <property type="entry name" value="Nonribosomal peptide synthetase, condensation domain"/>
    <property type="match status" value="3"/>
</dbReference>
<feature type="compositionally biased region" description="Polar residues" evidence="4">
    <location>
        <begin position="1880"/>
        <end position="1890"/>
    </location>
</feature>
<evidence type="ECO:0000256" key="2">
    <source>
        <dbReference type="ARBA" id="ARBA00022450"/>
    </source>
</evidence>
<dbReference type="RefSeq" id="WP_120630933.1">
    <property type="nucleotide sequence ID" value="NZ_RAWI01000440.1"/>
</dbReference>
<comment type="cofactor">
    <cofactor evidence="1">
        <name>pantetheine 4'-phosphate</name>
        <dbReference type="ChEBI" id="CHEBI:47942"/>
    </cofactor>
</comment>
<dbReference type="NCBIfam" id="TIGR01720">
    <property type="entry name" value="NRPS-para261"/>
    <property type="match status" value="1"/>
</dbReference>
<evidence type="ECO:0000256" key="4">
    <source>
        <dbReference type="SAM" id="MobiDB-lite"/>
    </source>
</evidence>
<dbReference type="CDD" id="cd19543">
    <property type="entry name" value="DCL_NRPS"/>
    <property type="match status" value="1"/>
</dbReference>
<dbReference type="Pfam" id="PF00668">
    <property type="entry name" value="Condensation"/>
    <property type="match status" value="3"/>
</dbReference>
<feature type="non-terminal residue" evidence="6">
    <location>
        <position position="2406"/>
    </location>
</feature>
<dbReference type="InterPro" id="IPR020806">
    <property type="entry name" value="PKS_PP-bd"/>
</dbReference>
<dbReference type="InterPro" id="IPR000873">
    <property type="entry name" value="AMP-dep_synth/lig_dom"/>
</dbReference>
<dbReference type="SUPFAM" id="SSF52777">
    <property type="entry name" value="CoA-dependent acyltransferases"/>
    <property type="match status" value="6"/>
</dbReference>
<dbReference type="InterPro" id="IPR006162">
    <property type="entry name" value="Ppantetheine_attach_site"/>
</dbReference>
<dbReference type="InterPro" id="IPR036736">
    <property type="entry name" value="ACP-like_sf"/>
</dbReference>
<organism evidence="6 7">
    <name type="scientific">Corallococcus praedator</name>
    <dbReference type="NCBI Taxonomy" id="2316724"/>
    <lineage>
        <taxon>Bacteria</taxon>
        <taxon>Pseudomonadati</taxon>
        <taxon>Myxococcota</taxon>
        <taxon>Myxococcia</taxon>
        <taxon>Myxococcales</taxon>
        <taxon>Cystobacterineae</taxon>
        <taxon>Myxococcaceae</taxon>
        <taxon>Corallococcus</taxon>
    </lineage>
</organism>
<dbReference type="Pfam" id="PF13193">
    <property type="entry name" value="AMP-binding_C"/>
    <property type="match status" value="1"/>
</dbReference>
<dbReference type="SUPFAM" id="SSF56801">
    <property type="entry name" value="Acetyl-CoA synthetase-like"/>
    <property type="match status" value="3"/>
</dbReference>
<dbReference type="NCBIfam" id="TIGR01733">
    <property type="entry name" value="AA-adenyl-dom"/>
    <property type="match status" value="1"/>
</dbReference>
<keyword evidence="7" id="KW-1185">Reference proteome</keyword>
<evidence type="ECO:0000313" key="6">
    <source>
        <dbReference type="EMBL" id="RKH92788.1"/>
    </source>
</evidence>
<dbReference type="Pfam" id="PF00501">
    <property type="entry name" value="AMP-binding"/>
    <property type="match status" value="2"/>
</dbReference>
<dbReference type="PROSITE" id="PS00455">
    <property type="entry name" value="AMP_BINDING"/>
    <property type="match status" value="2"/>
</dbReference>
<dbReference type="CDD" id="cd19531">
    <property type="entry name" value="LCL_NRPS-like"/>
    <property type="match status" value="1"/>
</dbReference>
<dbReference type="PANTHER" id="PTHR45398">
    <property type="match status" value="1"/>
</dbReference>
<evidence type="ECO:0000256" key="3">
    <source>
        <dbReference type="ARBA" id="ARBA00022553"/>
    </source>
</evidence>
<dbReference type="InterPro" id="IPR009081">
    <property type="entry name" value="PP-bd_ACP"/>
</dbReference>
<keyword evidence="3" id="KW-0597">Phosphoprotein</keyword>
<dbReference type="Gene3D" id="3.30.300.30">
    <property type="match status" value="2"/>
</dbReference>
<feature type="region of interest" description="Disordered" evidence="4">
    <location>
        <begin position="1868"/>
        <end position="1890"/>
    </location>
</feature>
<feature type="domain" description="Carrier" evidence="5">
    <location>
        <begin position="1569"/>
        <end position="1644"/>
    </location>
</feature>
<dbReference type="CDD" id="cd05930">
    <property type="entry name" value="A_NRPS"/>
    <property type="match status" value="1"/>
</dbReference>
<evidence type="ECO:0000256" key="1">
    <source>
        <dbReference type="ARBA" id="ARBA00001957"/>
    </source>
</evidence>
<accession>A0ABX9Q762</accession>
<feature type="non-terminal residue" evidence="6">
    <location>
        <position position="1"/>
    </location>
</feature>
<dbReference type="Pfam" id="PF00550">
    <property type="entry name" value="PP-binding"/>
    <property type="match status" value="2"/>
</dbReference>
<dbReference type="InterPro" id="IPR020845">
    <property type="entry name" value="AMP-binding_CS"/>
</dbReference>
<dbReference type="SUPFAM" id="SSF47336">
    <property type="entry name" value="ACP-like"/>
    <property type="match status" value="2"/>
</dbReference>
<proteinExistence type="predicted"/>
<feature type="domain" description="Carrier" evidence="5">
    <location>
        <begin position="57"/>
        <end position="131"/>
    </location>
</feature>
<dbReference type="InterPro" id="IPR023213">
    <property type="entry name" value="CAT-like_dom_sf"/>
</dbReference>
<keyword evidence="2" id="KW-0596">Phosphopantetheine</keyword>
<dbReference type="SMART" id="SM00823">
    <property type="entry name" value="PKS_PP"/>
    <property type="match status" value="2"/>
</dbReference>
<dbReference type="PANTHER" id="PTHR45398:SF1">
    <property type="entry name" value="ENZYME, PUTATIVE (JCVI)-RELATED"/>
    <property type="match status" value="1"/>
</dbReference>
<dbReference type="InterPro" id="IPR001242">
    <property type="entry name" value="Condensation_dom"/>
</dbReference>
<dbReference type="InterPro" id="IPR045851">
    <property type="entry name" value="AMP-bd_C_sf"/>
</dbReference>
<dbReference type="Gene3D" id="3.40.50.980">
    <property type="match status" value="4"/>
</dbReference>
<sequence>PSTEALRSFLASRLPDYMLPAAFLHLAALPLTANAKLDRKALPAPDSRPSLSQDFVAPRDDVESLLASLWASVLHLQRVGIHDNFFALGGDSILSLQLVARARQAGLRLSPKLLFQHQTIASLAPHVTASLLPQAEQGLVTGPVPLTPIQRAFFEEDLPRPHHFNQAVLLETRAPLDVTALKAALEHLVEHHDALRTRFVEQDGVWHQHTVGREHPVTLHEVDLSAVADAELSPSLEAAATKLQTGFDLSSGLLFSAALTHQGPHRTERLLLTAHHLVVDAVSWRTLVEDLEALYLALSQGRSPSLPAKTTSFKSWAQRLEAHAKTGAAARELPFWLGEDRPVARELPRDLPGQNTVASARELSLSLTPEETRLLTQEVPAAYRARVEDVLVAALVGGLFRWTGHPNLQVELEGHGREDLFDDVDLSRTVGWFTTTYPVTLEAPVRASPGELLRSVRDRLGQVPQRGLGHGLSRHLGTPEAIQALRSRPAAQVSFNYLGQLDQLASASTLFALAPESSGASRDPEGHRRHLLELTARVSHGRLELGLVYSANVHQTATVEQVARELMATLRAFIAQRASEDAARRTPAEFPLAQLEQASLDRLLRLAPQDLYPLSPMQQGMLFQVLLNPGAGEYFEQITWAIHSRLDVPAFHAAWQALIARHPVLRTSFHREGLEEPLQVVHPDAALPWRELDWRGLSAEDQEAHLQAFLAEDRAQGFDLSHPPLMRFAVMRLDGDVHRVVWSFHHLLLDGWSLGLLLEELFAPTARTVRPAPPYRDYISWLGRQDLTLAETHWRADLAGFSAPTPLPGERRAAIRDAVPAKVERTWVMPAALTARFQDFARRHQLTPNTVVQAAWALLLGRYSGEADVVFGTTVAGRPTDLPGAEDMVGLFINTLPVRVALPPEARVVPWLQGLQARQADLRQHEHSPLVRIQGWSELPRGVPLFNSLLVFENWLDSAVRERTSGLDLRDIRGLERTTYPLNINILPGEELTLRLSHDAGRFDGAILERVLAQWQQVLTAFASQPEARLADISLLTDAERHQLLSGWNDTRRAVSSAAFAHERFEARAARTPEAVAVTSGDARWTFAQLDARANQLAHHLRARGVGPDVRVGLFLERSVDLVVAVLGILKAGGAYVPLDPEYPQERLAFMLADSRVPLLVTRDALADVLPATGALLVCLDSDARVLAKESPEAPARTVSGGNLAYVLYTSGSTGRPKGVMVEHQGLTNYLDWCATAYPVTEGAGAPVHSPLAFDLTVTSLLLPLTVGQPITLIPQGDGVEGLQAALRSGADFSLVKLTPTHLSLLAQGLAEHEAAGGTRAFVIGGEALSYETLALWRRHAPGTRLLNEYGPTETVVGCCVHEVGAEDPTTGAVPIGRPIANVELHVLDAAGRVVPPGIPGELFIAGLPLARGYLERPDLTAERFVPHPFSAEPGARMYRTGDVVRRRLDGVLEFLGRADAQVKLRGFRIEPGEIEAVLTSHPAVREAVVLLREDTPGDARLAAYVTGDAARLESSALRTFLEAKLPAHMIPAAFVRLESLPLTSNGKVDRKALPEPVGTRPSGIEAAPPATPTEELLAGIWAQVLRVEQVARGDDFFELGGHSLIATQVVSRVQEAFGVDLALGELFEATTLSALATRIDAAIQAGRHLHLPPLVAAPRTGELPLSFAQQRLWFLHQFAPQSALYNIPLAVRFTGSLDPAALSRSFQELVRRHESVRMTFPSTEGRPTQVALPEAALSLRDVDLQALPLEQREAEVSRLAQEEAQRPFDLARGPLLRATLLTLGEPGHVLLLTMHHIISDGWSMGVLIREMAALYAAFTEGRPSPLPEPVLQYADYALWQRTWLRGEALETQLSYWKKQLEGAPASLELPTDFPRPAEPTNQGAHLTRQLPTALTEALKTLGRRENATLFMTLLAAFQVLLARHSGQQDVVVGTDIANRTRANTEGLIGFFINQLVMRGRLDTVSTFQELLAHTRETALAAYAHQDLPFEELVRVLNPKRGQGQAPLFQTKLVLQNAPMTAIELPGLTLTPLELASGSARLDLLLSVQETPDGLSCLWQFSTELFKPSTVEQLASRFERLLEGIVTWPEQSWSRLPMLSEEERQKILVAWNDTRQVLCDESRVHHLFQAQAERTPLAHAAAFGGQHLTYRELDARANRLAHHLRSLGVGPETRVGLFLERSLDVPVALLAILKAGGAFVPLDPAYPASRTAFILEDAGVPLVLTQDSLADELPSGVQLLCLDSDADAIARWPDSPPDVRVFDDSLAYVIYTSGSTGTPKGALLLHKGLANTALAAARAQRFHANSRVLQFASPAFDASVWEVFSTLLSGACLVLASRDALLPELPLRQLLESQAVTAVTLTPSVLAQLSEAGLPLLETVISAGEALPPATAQRWSQGRTLLNAYG</sequence>
<evidence type="ECO:0000313" key="7">
    <source>
        <dbReference type="Proteomes" id="UP000278907"/>
    </source>
</evidence>
<dbReference type="Gene3D" id="3.30.559.10">
    <property type="entry name" value="Chloramphenicol acetyltransferase-like domain"/>
    <property type="match status" value="3"/>
</dbReference>
<evidence type="ECO:0000259" key="5">
    <source>
        <dbReference type="PROSITE" id="PS50075"/>
    </source>
</evidence>
<dbReference type="Proteomes" id="UP000278907">
    <property type="component" value="Unassembled WGS sequence"/>
</dbReference>
<dbReference type="CDD" id="cd19534">
    <property type="entry name" value="E_NRPS"/>
    <property type="match status" value="1"/>
</dbReference>
<reference evidence="6 7" key="1">
    <citation type="submission" date="2018-09" db="EMBL/GenBank/DDBJ databases">
        <authorList>
            <person name="Livingstone P.G."/>
            <person name="Whitworth D.E."/>
        </authorList>
    </citation>
    <scope>NUCLEOTIDE SEQUENCE [LARGE SCALE GENOMIC DNA]</scope>
    <source>
        <strain evidence="6 7">CA031B</strain>
    </source>
</reference>
<name>A0ABX9Q762_9BACT</name>
<dbReference type="PROSITE" id="PS00012">
    <property type="entry name" value="PHOSPHOPANTETHEINE"/>
    <property type="match status" value="2"/>
</dbReference>
<dbReference type="PROSITE" id="PS50075">
    <property type="entry name" value="CARRIER"/>
    <property type="match status" value="2"/>
</dbReference>
<gene>
    <name evidence="6" type="ORF">D7Y13_35425</name>
</gene>
<dbReference type="Gene3D" id="2.30.38.10">
    <property type="entry name" value="Luciferase, Domain 3"/>
    <property type="match status" value="1"/>
</dbReference>
<dbReference type="InterPro" id="IPR025110">
    <property type="entry name" value="AMP-bd_C"/>
</dbReference>
<dbReference type="InterPro" id="IPR010071">
    <property type="entry name" value="AA_adenyl_dom"/>
</dbReference>
<dbReference type="Gene3D" id="1.10.1200.10">
    <property type="entry name" value="ACP-like"/>
    <property type="match status" value="2"/>
</dbReference>
<dbReference type="EMBL" id="RAWI01000440">
    <property type="protein sequence ID" value="RKH92788.1"/>
    <property type="molecule type" value="Genomic_DNA"/>
</dbReference>
<comment type="caution">
    <text evidence="6">The sequence shown here is derived from an EMBL/GenBank/DDBJ whole genome shotgun (WGS) entry which is preliminary data.</text>
</comment>
<protein>
    <submittedName>
        <fullName evidence="6">Amino acid adenylation domain-containing protein</fullName>
    </submittedName>
</protein>